<dbReference type="GO" id="GO:0009103">
    <property type="term" value="P:lipopolysaccharide biosynthetic process"/>
    <property type="evidence" value="ECO:0007669"/>
    <property type="project" value="TreeGrafter"/>
</dbReference>
<dbReference type="PANTHER" id="PTHR23028">
    <property type="entry name" value="ACETYLTRANSFERASE"/>
    <property type="match status" value="1"/>
</dbReference>
<dbReference type="InterPro" id="IPR050879">
    <property type="entry name" value="Acyltransferase_3"/>
</dbReference>
<keyword evidence="1" id="KW-0812">Transmembrane</keyword>
<organism evidence="2">
    <name type="scientific">Mycobacterium xenopi 4042</name>
    <dbReference type="NCBI Taxonomy" id="1299334"/>
    <lineage>
        <taxon>Bacteria</taxon>
        <taxon>Bacillati</taxon>
        <taxon>Actinomycetota</taxon>
        <taxon>Actinomycetes</taxon>
        <taxon>Mycobacteriales</taxon>
        <taxon>Mycobacteriaceae</taxon>
        <taxon>Mycobacterium</taxon>
    </lineage>
</organism>
<keyword evidence="1" id="KW-0472">Membrane</keyword>
<accession>X8CMH3</accession>
<reference evidence="2" key="1">
    <citation type="submission" date="2014-01" db="EMBL/GenBank/DDBJ databases">
        <authorList>
            <person name="Brown-Elliot B."/>
            <person name="Wallace R."/>
            <person name="Lenaerts A."/>
            <person name="Ordway D."/>
            <person name="DeGroote M.A."/>
            <person name="Parker T."/>
            <person name="Sizemore C."/>
            <person name="Tallon L.J."/>
            <person name="Sadzewicz L.K."/>
            <person name="Sengamalay N."/>
            <person name="Fraser C.M."/>
            <person name="Hine E."/>
            <person name="Shefchek K.A."/>
            <person name="Das S.P."/>
            <person name="Tettelin H."/>
        </authorList>
    </citation>
    <scope>NUCLEOTIDE SEQUENCE [LARGE SCALE GENOMIC DNA]</scope>
    <source>
        <strain evidence="2">4042</strain>
    </source>
</reference>
<gene>
    <name evidence="2" type="ORF">I553_8498</name>
</gene>
<evidence type="ECO:0000256" key="1">
    <source>
        <dbReference type="SAM" id="Phobius"/>
    </source>
</evidence>
<name>X8CMH3_MYCXE</name>
<dbReference type="PATRIC" id="fig|1299334.3.peg.2600"/>
<dbReference type="PANTHER" id="PTHR23028:SF53">
    <property type="entry name" value="ACYL_TRANSF_3 DOMAIN-CONTAINING PROTEIN"/>
    <property type="match status" value="1"/>
</dbReference>
<dbReference type="AlphaFoldDB" id="X8CMH3"/>
<dbReference type="GO" id="GO:0016020">
    <property type="term" value="C:membrane"/>
    <property type="evidence" value="ECO:0007669"/>
    <property type="project" value="TreeGrafter"/>
</dbReference>
<feature type="transmembrane region" description="Helical" evidence="1">
    <location>
        <begin position="40"/>
        <end position="59"/>
    </location>
</feature>
<comment type="caution">
    <text evidence="2">The sequence shown here is derived from an EMBL/GenBank/DDBJ whole genome shotgun (WGS) entry which is preliminary data.</text>
</comment>
<proteinExistence type="predicted"/>
<keyword evidence="2" id="KW-0012">Acyltransferase</keyword>
<keyword evidence="1" id="KW-1133">Transmembrane helix</keyword>
<protein>
    <submittedName>
        <fullName evidence="2">Putative acyltransferase domain protein</fullName>
    </submittedName>
</protein>
<evidence type="ECO:0000313" key="2">
    <source>
        <dbReference type="EMBL" id="EUA56450.1"/>
    </source>
</evidence>
<sequence>MLAWRPLVWLGAISYGIYLWHWPIFLVLNGERTGWSGWRLFAVRFLVTVTLAAASWWLVEQPIRRWRPVRVRLLPLAGPQSVPLSWLRC</sequence>
<dbReference type="GO" id="GO:0016746">
    <property type="term" value="F:acyltransferase activity"/>
    <property type="evidence" value="ECO:0007669"/>
    <property type="project" value="UniProtKB-KW"/>
</dbReference>
<keyword evidence="2" id="KW-0808">Transferase</keyword>
<feature type="transmembrane region" description="Helical" evidence="1">
    <location>
        <begin position="7"/>
        <end position="28"/>
    </location>
</feature>
<dbReference type="EMBL" id="JAOB01000029">
    <property type="protein sequence ID" value="EUA56450.1"/>
    <property type="molecule type" value="Genomic_DNA"/>
</dbReference>